<name>A0A285EGN3_9ACTN</name>
<proteinExistence type="predicted"/>
<evidence type="ECO:0000256" key="1">
    <source>
        <dbReference type="SAM" id="MobiDB-lite"/>
    </source>
</evidence>
<feature type="compositionally biased region" description="Low complexity" evidence="1">
    <location>
        <begin position="209"/>
        <end position="233"/>
    </location>
</feature>
<accession>A0A285EGN3</accession>
<reference evidence="2 3" key="1">
    <citation type="submission" date="2017-09" db="EMBL/GenBank/DDBJ databases">
        <authorList>
            <person name="Ehlers B."/>
            <person name="Leendertz F.H."/>
        </authorList>
    </citation>
    <scope>NUCLEOTIDE SEQUENCE [LARGE SCALE GENOMIC DNA]</scope>
    <source>
        <strain evidence="2 3">DSM 46844</strain>
    </source>
</reference>
<feature type="region of interest" description="Disordered" evidence="1">
    <location>
        <begin position="34"/>
        <end position="53"/>
    </location>
</feature>
<feature type="region of interest" description="Disordered" evidence="1">
    <location>
        <begin position="197"/>
        <end position="233"/>
    </location>
</feature>
<evidence type="ECO:0000313" key="2">
    <source>
        <dbReference type="EMBL" id="SNX98225.1"/>
    </source>
</evidence>
<evidence type="ECO:0000313" key="3">
    <source>
        <dbReference type="Proteomes" id="UP000219514"/>
    </source>
</evidence>
<evidence type="ECO:0008006" key="4">
    <source>
        <dbReference type="Google" id="ProtNLM"/>
    </source>
</evidence>
<sequence>MGWASGPLGAVQAADREIARQTALRARVVAEFAASRPATTDRQQGERGAMSAERWTARPDVLRAVSEWAAPELSIAVNITARAAETLTDALTGALRALTDLPGLRAAAHCGAPTCRRRPLTCPHDLIGRPGLSAPGPTDGHRPGAALDRFVRARDRRCRFPGCRRRIPRGGELDHSRPWPAGPTSATDLTGYCTTDHRGRHQAPGWRHTLAPDGTLTATTPTGLTATTTPPPY</sequence>
<dbReference type="Proteomes" id="UP000219514">
    <property type="component" value="Unassembled WGS sequence"/>
</dbReference>
<dbReference type="RefSeq" id="WP_183358955.1">
    <property type="nucleotide sequence ID" value="NZ_JACHXB010000005.1"/>
</dbReference>
<organism evidence="2 3">
    <name type="scientific">Geodermatophilus sabuli</name>
    <dbReference type="NCBI Taxonomy" id="1564158"/>
    <lineage>
        <taxon>Bacteria</taxon>
        <taxon>Bacillati</taxon>
        <taxon>Actinomycetota</taxon>
        <taxon>Actinomycetes</taxon>
        <taxon>Geodermatophilales</taxon>
        <taxon>Geodermatophilaceae</taxon>
        <taxon>Geodermatophilus</taxon>
    </lineage>
</organism>
<dbReference type="AlphaFoldDB" id="A0A285EGN3"/>
<protein>
    <recommendedName>
        <fullName evidence="4">DUF222 domain-containing protein</fullName>
    </recommendedName>
</protein>
<gene>
    <name evidence="2" type="ORF">SAMN06893097_1106</name>
</gene>
<dbReference type="EMBL" id="OBDO01000010">
    <property type="protein sequence ID" value="SNX98225.1"/>
    <property type="molecule type" value="Genomic_DNA"/>
</dbReference>
<keyword evidence="3" id="KW-1185">Reference proteome</keyword>